<comment type="caution">
    <text evidence="7">The sequence shown here is derived from an EMBL/GenBank/DDBJ whole genome shotgun (WGS) entry which is preliminary data.</text>
</comment>
<dbReference type="InterPro" id="IPR006656">
    <property type="entry name" value="Mopterin_OxRdtase"/>
</dbReference>
<dbReference type="Gene3D" id="2.40.40.20">
    <property type="match status" value="1"/>
</dbReference>
<dbReference type="Pfam" id="PF04879">
    <property type="entry name" value="Molybdop_Fe4S4"/>
    <property type="match status" value="1"/>
</dbReference>
<evidence type="ECO:0000256" key="2">
    <source>
        <dbReference type="ARBA" id="ARBA00022723"/>
    </source>
</evidence>
<dbReference type="SUPFAM" id="SSF50692">
    <property type="entry name" value="ADC-like"/>
    <property type="match status" value="1"/>
</dbReference>
<evidence type="ECO:0000256" key="1">
    <source>
        <dbReference type="ARBA" id="ARBA00022485"/>
    </source>
</evidence>
<dbReference type="RefSeq" id="WP_261299592.1">
    <property type="nucleotide sequence ID" value="NZ_JAMTCD010000026.1"/>
</dbReference>
<dbReference type="InterPro" id="IPR006657">
    <property type="entry name" value="MoPterin_dinucl-bd_dom"/>
</dbReference>
<dbReference type="InterPro" id="IPR006963">
    <property type="entry name" value="Mopterin_OxRdtase_4Fe-4S_dom"/>
</dbReference>
<dbReference type="Gene3D" id="2.20.25.90">
    <property type="entry name" value="ADC-like domains"/>
    <property type="match status" value="1"/>
</dbReference>
<evidence type="ECO:0000256" key="4">
    <source>
        <dbReference type="ARBA" id="ARBA00023004"/>
    </source>
</evidence>
<gene>
    <name evidence="7" type="ORF">NE535_15915</name>
</gene>
<dbReference type="GO" id="GO:0016020">
    <property type="term" value="C:membrane"/>
    <property type="evidence" value="ECO:0007669"/>
    <property type="project" value="TreeGrafter"/>
</dbReference>
<feature type="domain" description="4Fe-4S Mo/W bis-MGD-type" evidence="6">
    <location>
        <begin position="1"/>
        <end position="64"/>
    </location>
</feature>
<dbReference type="GO" id="GO:0051539">
    <property type="term" value="F:4 iron, 4 sulfur cluster binding"/>
    <property type="evidence" value="ECO:0007669"/>
    <property type="project" value="UniProtKB-KW"/>
</dbReference>
<dbReference type="InterPro" id="IPR009010">
    <property type="entry name" value="Asp_de-COase-like_dom_sf"/>
</dbReference>
<keyword evidence="4" id="KW-0408">Iron</keyword>
<evidence type="ECO:0000313" key="8">
    <source>
        <dbReference type="Proteomes" id="UP001155546"/>
    </source>
</evidence>
<dbReference type="PANTHER" id="PTHR43105">
    <property type="entry name" value="RESPIRATORY NITRATE REDUCTASE"/>
    <property type="match status" value="1"/>
</dbReference>
<dbReference type="InterPro" id="IPR050123">
    <property type="entry name" value="Prok_molybdopt-oxidoreductase"/>
</dbReference>
<dbReference type="Gene3D" id="3.40.228.10">
    <property type="entry name" value="Dimethylsulfoxide Reductase, domain 2"/>
    <property type="match status" value="1"/>
</dbReference>
<dbReference type="GO" id="GO:1990204">
    <property type="term" value="C:oxidoreductase complex"/>
    <property type="evidence" value="ECO:0007669"/>
    <property type="project" value="UniProtKB-ARBA"/>
</dbReference>
<dbReference type="PANTHER" id="PTHR43105:SF9">
    <property type="entry name" value="NADPH-FE(3+) OXIDOREDUCTASE SUBUNIT ALPHA"/>
    <property type="match status" value="1"/>
</dbReference>
<accession>A0A9X2WPL6</accession>
<evidence type="ECO:0000256" key="3">
    <source>
        <dbReference type="ARBA" id="ARBA00023002"/>
    </source>
</evidence>
<dbReference type="GO" id="GO:0043546">
    <property type="term" value="F:molybdopterin cofactor binding"/>
    <property type="evidence" value="ECO:0007669"/>
    <property type="project" value="InterPro"/>
</dbReference>
<dbReference type="GO" id="GO:0045333">
    <property type="term" value="P:cellular respiration"/>
    <property type="evidence" value="ECO:0007669"/>
    <property type="project" value="UniProtKB-ARBA"/>
</dbReference>
<sequence length="937" mass="101702">MADIQSSCAYCGVGCGLTISHYSSQTLAESNLSLTLKGDSSHPANFGHLCAKGEKLLLSLEQPNTLRYPKLRSGKPLDWDAATRLIADKFQQTIQQHGPDSVALYLSGQLLTEDYYVANKFAKGYLKTANVDTNSRLCMSSAVSAMQRAFGEDVVPGCYQDFEQAEVIVLIGANTAWTHPVLFQRILAAKQTNGCKLVVIDPISTATAKQADLHLAVCPGADLRLFVGLLGYLADNHCLNHKYIQNHTEGFETVVDNAQRVSGCLATLADALGVSKIELIEFYHLFSSSKKVLTASCQGVNQSVIGTDTTNAIINCHLALGQVGQEGAGFFSLTGQPNAMGGREVGGLATQLASHMGFSEQEQALLSDFWQCGHVATKPGLAAVEMFDAVAKGNIKAIWIMGTNPVVSLPESDKIAQALSDCPFVVVSEVSPDSDTAKLADVLLPAQGWSEKCGTVTNSERCITRQRGFIAPKGQAKPDWWALSQVAINMGFSGFDYPNNAAIFSEFALLSQTVNQAFPHKRFNLGGLAGLTKAQYDTLPPTQWPVTTQQQIGQQHQRVFADAQFSTSSGKAQFIAPANSFEALNHHEVNSLHRKPLTLLLNSGRSRDQWHTMTRTGHIASLRANVPEPTLSLHSRLLKPFKLVAGELAQIQSATGSSFSLARVLVDDDLPTNLANMSMHWSEQFSLTKGVNQAIDSRFDPVSKQPGFKCQPVRLLPVELALQGVVFGDHDPQAQGLTWQVAQTLTTGICYHLGFAHQQDGFAYQASPFSLQWTVMLGAILLKKQQLHIQCNTSNGRLVALKVLSNQPVHIALEAMNALIGQTLDTKLLSKLHQQLKAGNSPLICSCTGITDADICDELNNQFNQQILLKGTKPVQFEQVLDATQSSLGCGRKCGSCNSEVRQCAEKHWQEALTFAPAMDELKVEHEYAKPVKEDVA</sequence>
<evidence type="ECO:0000256" key="5">
    <source>
        <dbReference type="ARBA" id="ARBA00023014"/>
    </source>
</evidence>
<keyword evidence="8" id="KW-1185">Reference proteome</keyword>
<dbReference type="Gene3D" id="1.10.10.1100">
    <property type="entry name" value="BFD-like [2Fe-2S]-binding domain"/>
    <property type="match status" value="1"/>
</dbReference>
<keyword evidence="2" id="KW-0479">Metal-binding</keyword>
<keyword evidence="1" id="KW-0004">4Fe-4S</keyword>
<dbReference type="Gene3D" id="3.40.50.740">
    <property type="match status" value="1"/>
</dbReference>
<name>A0A9X2WPL6_9GAMM</name>
<dbReference type="GO" id="GO:0016491">
    <property type="term" value="F:oxidoreductase activity"/>
    <property type="evidence" value="ECO:0007669"/>
    <property type="project" value="UniProtKB-KW"/>
</dbReference>
<dbReference type="EMBL" id="JAMTCD010000026">
    <property type="protein sequence ID" value="MCT7943254.1"/>
    <property type="molecule type" value="Genomic_DNA"/>
</dbReference>
<proteinExistence type="predicted"/>
<evidence type="ECO:0000259" key="6">
    <source>
        <dbReference type="PROSITE" id="PS51669"/>
    </source>
</evidence>
<keyword evidence="3" id="KW-0560">Oxidoreductase</keyword>
<organism evidence="7 8">
    <name type="scientific">Shewanella holmiensis</name>
    <dbReference type="NCBI Taxonomy" id="2952222"/>
    <lineage>
        <taxon>Bacteria</taxon>
        <taxon>Pseudomonadati</taxon>
        <taxon>Pseudomonadota</taxon>
        <taxon>Gammaproteobacteria</taxon>
        <taxon>Alteromonadales</taxon>
        <taxon>Shewanellaceae</taxon>
        <taxon>Shewanella</taxon>
    </lineage>
</organism>
<dbReference type="Pfam" id="PF01568">
    <property type="entry name" value="Molydop_binding"/>
    <property type="match status" value="1"/>
</dbReference>
<dbReference type="Proteomes" id="UP001155546">
    <property type="component" value="Unassembled WGS sequence"/>
</dbReference>
<dbReference type="PROSITE" id="PS51669">
    <property type="entry name" value="4FE4S_MOW_BIS_MGD"/>
    <property type="match status" value="1"/>
</dbReference>
<reference evidence="7" key="1">
    <citation type="journal article" date="2023" name="Int. J. Syst. Evol. Microbiol.">
        <title>&lt;i&gt;Shewanella septentrionalis&lt;/i&gt; sp. nov. and &lt;i&gt;Shewanella holmiensis&lt;/i&gt; sp. nov., isolated from Baltic Sea water and sediments.</title>
        <authorList>
            <person name="Martin-Rodriguez A.J."/>
            <person name="Thorell K."/>
            <person name="Joffre E."/>
            <person name="Jensie-Markopoulos S."/>
            <person name="Moore E.R.B."/>
            <person name="Sjoling A."/>
        </authorList>
    </citation>
    <scope>NUCLEOTIDE SEQUENCE</scope>
    <source>
        <strain evidence="7">SP1S2-7</strain>
    </source>
</reference>
<dbReference type="Pfam" id="PF00384">
    <property type="entry name" value="Molybdopterin"/>
    <property type="match status" value="1"/>
</dbReference>
<evidence type="ECO:0000313" key="7">
    <source>
        <dbReference type="EMBL" id="MCT7943254.1"/>
    </source>
</evidence>
<keyword evidence="5" id="KW-0411">Iron-sulfur</keyword>
<dbReference type="GO" id="GO:0046872">
    <property type="term" value="F:metal ion binding"/>
    <property type="evidence" value="ECO:0007669"/>
    <property type="project" value="UniProtKB-KW"/>
</dbReference>
<dbReference type="InterPro" id="IPR041854">
    <property type="entry name" value="BFD-like_2Fe2S-bd_dom_sf"/>
</dbReference>
<protein>
    <submittedName>
        <fullName evidence="7">Molybdopterin-dependent oxidoreductase</fullName>
    </submittedName>
</protein>
<dbReference type="SMART" id="SM00926">
    <property type="entry name" value="Molybdop_Fe4S4"/>
    <property type="match status" value="1"/>
</dbReference>
<dbReference type="SUPFAM" id="SSF53706">
    <property type="entry name" value="Formate dehydrogenase/DMSO reductase, domains 1-3"/>
    <property type="match status" value="1"/>
</dbReference>
<dbReference type="AlphaFoldDB" id="A0A9X2WPL6"/>